<reference evidence="2 3" key="2">
    <citation type="submission" date="2018-11" db="EMBL/GenBank/DDBJ databases">
        <authorList>
            <consortium name="Pathogen Informatics"/>
        </authorList>
    </citation>
    <scope>NUCLEOTIDE SEQUENCE [LARGE SCALE GENOMIC DNA]</scope>
</reference>
<dbReference type="Proteomes" id="UP000267096">
    <property type="component" value="Unassembled WGS sequence"/>
</dbReference>
<dbReference type="Pfam" id="PF04212">
    <property type="entry name" value="MIT"/>
    <property type="match status" value="1"/>
</dbReference>
<accession>A0A0M3IYF8</accession>
<dbReference type="InterPro" id="IPR036181">
    <property type="entry name" value="MIT_dom_sf"/>
</dbReference>
<sequence>MERYIERGKKPLREAVELDKDDKKMEAVQKYVEGIAVLMEAMSCDEVTQQQRDSLKNQISKYMSRAEFLKGQAKIKVDSLEQRRIKKGTTGHGYDKIFSKCMDDSLTEISIDDAYIIAHHQIVNFVRFCEYCLLNAPNLHSIKLRTQRDSNNEEGLNELRHSLSEHNIRLTIIFDGNIHDREIRFNNGWIVKIGRGLDYFQNPGRYGIGTGDLNLRRCHETTVDIFRMR</sequence>
<reference evidence="4" key="1">
    <citation type="submission" date="2017-02" db="UniProtKB">
        <authorList>
            <consortium name="WormBaseParasite"/>
        </authorList>
    </citation>
    <scope>IDENTIFICATION</scope>
</reference>
<dbReference type="PANTHER" id="PTHR21222:SF1">
    <property type="entry name" value="MIT DOMAIN-CONTAINING PROTEIN 1"/>
    <property type="match status" value="1"/>
</dbReference>
<dbReference type="Pfam" id="PF16565">
    <property type="entry name" value="MIT_C"/>
    <property type="match status" value="1"/>
</dbReference>
<dbReference type="Gene3D" id="1.20.58.80">
    <property type="entry name" value="Phosphotransferase system, lactose/cellobiose-type IIA subunit"/>
    <property type="match status" value="1"/>
</dbReference>
<proteinExistence type="predicted"/>
<dbReference type="AlphaFoldDB" id="A0A0M3IYF8"/>
<name>A0A0M3IYF8_ANISI</name>
<dbReference type="WBParaSite" id="ASIM_0000028001-mRNA-1">
    <property type="protein sequence ID" value="ASIM_0000028001-mRNA-1"/>
    <property type="gene ID" value="ASIM_0000028001"/>
</dbReference>
<evidence type="ECO:0000313" key="4">
    <source>
        <dbReference type="WBParaSite" id="ASIM_0000028001-mRNA-1"/>
    </source>
</evidence>
<gene>
    <name evidence="2" type="ORF">ASIM_LOCUS191</name>
</gene>
<dbReference type="Gene3D" id="3.30.870.30">
    <property type="entry name" value="MITD, C-terminal phospholipase D-like domain"/>
    <property type="match status" value="1"/>
</dbReference>
<dbReference type="PANTHER" id="PTHR21222">
    <property type="entry name" value="MIT DOMAIN-CONTAINING PROTEIN 1"/>
    <property type="match status" value="1"/>
</dbReference>
<dbReference type="InterPro" id="IPR052817">
    <property type="entry name" value="MIT_domain_contain_protein1"/>
</dbReference>
<dbReference type="InterPro" id="IPR007330">
    <property type="entry name" value="MIT_dom"/>
</dbReference>
<keyword evidence="3" id="KW-1185">Reference proteome</keyword>
<dbReference type="EMBL" id="UYRR01000075">
    <property type="protein sequence ID" value="VDK17460.1"/>
    <property type="molecule type" value="Genomic_DNA"/>
</dbReference>
<feature type="domain" description="MIT" evidence="1">
    <location>
        <begin position="1"/>
        <end position="77"/>
    </location>
</feature>
<dbReference type="InterPro" id="IPR038113">
    <property type="entry name" value="MITD1_C_sf"/>
</dbReference>
<organism evidence="4">
    <name type="scientific">Anisakis simplex</name>
    <name type="common">Herring worm</name>
    <dbReference type="NCBI Taxonomy" id="6269"/>
    <lineage>
        <taxon>Eukaryota</taxon>
        <taxon>Metazoa</taxon>
        <taxon>Ecdysozoa</taxon>
        <taxon>Nematoda</taxon>
        <taxon>Chromadorea</taxon>
        <taxon>Rhabditida</taxon>
        <taxon>Spirurina</taxon>
        <taxon>Ascaridomorpha</taxon>
        <taxon>Ascaridoidea</taxon>
        <taxon>Anisakidae</taxon>
        <taxon>Anisakis</taxon>
        <taxon>Anisakis simplex complex</taxon>
    </lineage>
</organism>
<dbReference type="SUPFAM" id="SSF116846">
    <property type="entry name" value="MIT domain"/>
    <property type="match status" value="1"/>
</dbReference>
<protein>
    <submittedName>
        <fullName evidence="4">MIT domain-containing protein</fullName>
    </submittedName>
</protein>
<evidence type="ECO:0000313" key="2">
    <source>
        <dbReference type="EMBL" id="VDK17460.1"/>
    </source>
</evidence>
<evidence type="ECO:0000259" key="1">
    <source>
        <dbReference type="SMART" id="SM00745"/>
    </source>
</evidence>
<evidence type="ECO:0000313" key="3">
    <source>
        <dbReference type="Proteomes" id="UP000267096"/>
    </source>
</evidence>
<dbReference type="OrthoDB" id="6591885at2759"/>
<dbReference type="InterPro" id="IPR032341">
    <property type="entry name" value="MITD1_C"/>
</dbReference>
<dbReference type="SMART" id="SM00745">
    <property type="entry name" value="MIT"/>
    <property type="match status" value="1"/>
</dbReference>